<dbReference type="RefSeq" id="WP_154380866.1">
    <property type="nucleotide sequence ID" value="NZ_WKJK01000013.1"/>
</dbReference>
<proteinExistence type="predicted"/>
<dbReference type="PANTHER" id="PTHR32502">
    <property type="entry name" value="N-ACETYLGALACTOSAMINE PERMEASE II COMPONENT-RELATED"/>
    <property type="match status" value="1"/>
</dbReference>
<dbReference type="CDD" id="cd05010">
    <property type="entry name" value="SIS_AgaS_like"/>
    <property type="match status" value="1"/>
</dbReference>
<dbReference type="GO" id="GO:0009401">
    <property type="term" value="P:phosphoenolpyruvate-dependent sugar phosphotransferase system"/>
    <property type="evidence" value="ECO:0007669"/>
    <property type="project" value="TreeGrafter"/>
</dbReference>
<name>A0A6I2L480_9BURK</name>
<dbReference type="Gene3D" id="3.40.50.10490">
    <property type="entry name" value="Glucose-6-phosphate isomerase like protein, domain 1"/>
    <property type="match status" value="2"/>
</dbReference>
<dbReference type="PANTHER" id="PTHR32502:SF3">
    <property type="entry name" value="D-GALACTOSAMINE-6-PHOSPHATE DEAMINASE AGAS-RELATED"/>
    <property type="match status" value="1"/>
</dbReference>
<dbReference type="GO" id="GO:1901135">
    <property type="term" value="P:carbohydrate derivative metabolic process"/>
    <property type="evidence" value="ECO:0007669"/>
    <property type="project" value="InterPro"/>
</dbReference>
<protein>
    <submittedName>
        <fullName evidence="2">SIS domain-containing protein</fullName>
    </submittedName>
</protein>
<evidence type="ECO:0000313" key="2">
    <source>
        <dbReference type="EMBL" id="MRW92961.1"/>
    </source>
</evidence>
<dbReference type="InterPro" id="IPR050303">
    <property type="entry name" value="GatZ_KbaZ_carbometab"/>
</dbReference>
<dbReference type="AlphaFoldDB" id="A0A6I2L480"/>
<dbReference type="Pfam" id="PF01380">
    <property type="entry name" value="SIS"/>
    <property type="match status" value="1"/>
</dbReference>
<dbReference type="GO" id="GO:0097367">
    <property type="term" value="F:carbohydrate derivative binding"/>
    <property type="evidence" value="ECO:0007669"/>
    <property type="project" value="InterPro"/>
</dbReference>
<keyword evidence="3" id="KW-1185">Reference proteome</keyword>
<dbReference type="EMBL" id="WKJK01000013">
    <property type="protein sequence ID" value="MRW92961.1"/>
    <property type="molecule type" value="Genomic_DNA"/>
</dbReference>
<evidence type="ECO:0000259" key="1">
    <source>
        <dbReference type="PROSITE" id="PS51464"/>
    </source>
</evidence>
<gene>
    <name evidence="2" type="ORF">GJ699_23460</name>
</gene>
<comment type="caution">
    <text evidence="2">The sequence shown here is derived from an EMBL/GenBank/DDBJ whole genome shotgun (WGS) entry which is preliminary data.</text>
</comment>
<accession>A0A6I2L480</accession>
<dbReference type="SUPFAM" id="SSF53697">
    <property type="entry name" value="SIS domain"/>
    <property type="match status" value="1"/>
</dbReference>
<dbReference type="GO" id="GO:0005886">
    <property type="term" value="C:plasma membrane"/>
    <property type="evidence" value="ECO:0007669"/>
    <property type="project" value="TreeGrafter"/>
</dbReference>
<dbReference type="InterPro" id="IPR046348">
    <property type="entry name" value="SIS_dom_sf"/>
</dbReference>
<dbReference type="PROSITE" id="PS51464">
    <property type="entry name" value="SIS"/>
    <property type="match status" value="2"/>
</dbReference>
<feature type="domain" description="SIS" evidence="1">
    <location>
        <begin position="50"/>
        <end position="199"/>
    </location>
</feature>
<reference evidence="2 3" key="1">
    <citation type="submission" date="2019-11" db="EMBL/GenBank/DDBJ databases">
        <title>Novel species isolated from a subtropical stream in China.</title>
        <authorList>
            <person name="Lu H."/>
        </authorList>
    </citation>
    <scope>NUCLEOTIDE SEQUENCE [LARGE SCALE GENOMIC DNA]</scope>
    <source>
        <strain evidence="2 3">FT80W</strain>
    </source>
</reference>
<organism evidence="2 3">
    <name type="scientific">Duganella guangzhouensis</name>
    <dbReference type="NCBI Taxonomy" id="2666084"/>
    <lineage>
        <taxon>Bacteria</taxon>
        <taxon>Pseudomonadati</taxon>
        <taxon>Pseudomonadota</taxon>
        <taxon>Betaproteobacteria</taxon>
        <taxon>Burkholderiales</taxon>
        <taxon>Oxalobacteraceae</taxon>
        <taxon>Telluria group</taxon>
        <taxon>Duganella</taxon>
    </lineage>
</organism>
<sequence>MTTQLHHLPIDTWQARGGAHTASEIAQQPAVWRQLPALLDILPAAARASLHALLNDPRALVLLTGAGTSAYAGELVADHLDAAWPAQVRALATTTLLSHPALYLPAGRPLLLVSFARSGNSPESQAAVELVRAQAAGALFLNITCNADGKLARAGAGQGDTINLVLPDASCDQGFAMTSSFTSMVLAALTVLGREPLHVAAQRIELLATLATQWMSSQAGDWHALGQQPVQRIVYLGGGPLEALAREAALKVLELSGGRILALANSPLGFRHGPKSVLDRDSLVVLFRSQDSHARRYDQDLLDELQRDGVAGTVLAIDGQALGAPADLADAWLAVCHVVFAQVLALHQSMRLGLTPDNPFPNGTVNRVVQGVIIHDYARA</sequence>
<dbReference type="InterPro" id="IPR001347">
    <property type="entry name" value="SIS_dom"/>
</dbReference>
<evidence type="ECO:0000313" key="3">
    <source>
        <dbReference type="Proteomes" id="UP000433309"/>
    </source>
</evidence>
<dbReference type="Proteomes" id="UP000433309">
    <property type="component" value="Unassembled WGS sequence"/>
</dbReference>
<dbReference type="InterPro" id="IPR035464">
    <property type="entry name" value="SIS_AgaS"/>
</dbReference>
<feature type="domain" description="SIS" evidence="1">
    <location>
        <begin position="222"/>
        <end position="359"/>
    </location>
</feature>